<evidence type="ECO:0000259" key="1">
    <source>
        <dbReference type="SMART" id="SM00481"/>
    </source>
</evidence>
<dbReference type="SUPFAM" id="SSF89550">
    <property type="entry name" value="PHP domain-like"/>
    <property type="match status" value="1"/>
</dbReference>
<dbReference type="InterPro" id="IPR003141">
    <property type="entry name" value="Pol/His_phosphatase_N"/>
</dbReference>
<dbReference type="PANTHER" id="PTHR42924:SF3">
    <property type="entry name" value="POLYMERASE_HISTIDINOL PHOSPHATASE N-TERMINAL DOMAIN-CONTAINING PROTEIN"/>
    <property type="match status" value="1"/>
</dbReference>
<protein>
    <submittedName>
        <fullName evidence="2">PHP domain-containing protein</fullName>
    </submittedName>
</protein>
<organism evidence="2 3">
    <name type="scientific">Tepidiforma bonchosmolovskayae</name>
    <dbReference type="NCBI Taxonomy" id="2601677"/>
    <lineage>
        <taxon>Bacteria</taxon>
        <taxon>Bacillati</taxon>
        <taxon>Chloroflexota</taxon>
        <taxon>Tepidiformia</taxon>
        <taxon>Tepidiformales</taxon>
        <taxon>Tepidiformaceae</taxon>
        <taxon>Tepidiforma</taxon>
    </lineage>
</organism>
<evidence type="ECO:0000313" key="3">
    <source>
        <dbReference type="Proteomes" id="UP000326331"/>
    </source>
</evidence>
<accession>A0ABX6BZM2</accession>
<dbReference type="PANTHER" id="PTHR42924">
    <property type="entry name" value="EXONUCLEASE"/>
    <property type="match status" value="1"/>
</dbReference>
<reference evidence="2 3" key="1">
    <citation type="submission" date="2019-10" db="EMBL/GenBank/DDBJ databases">
        <title>Thermopilla bonchosmolovskayae gen. nov., sp. nov., a moderately thermophilic Chloroflexi bacterium from a Chukotka hot spring (Arctic, Russia), representing a novel classis Thermopillaia, which include previously uncultivated lineage OLB14.</title>
        <authorList>
            <person name="Kochetkova T.V."/>
            <person name="Zayulina K.S."/>
            <person name="Zhigarkov V.S."/>
            <person name="Minaev N.V."/>
            <person name="Novikov A."/>
            <person name="Toshchakov S.V."/>
            <person name="Elcheninov A.G."/>
            <person name="Kublanov I.V."/>
        </authorList>
    </citation>
    <scope>NUCLEOTIDE SEQUENCE [LARGE SCALE GENOMIC DNA]</scope>
    <source>
        <strain evidence="2 3">3753O</strain>
    </source>
</reference>
<name>A0ABX6BZM2_9CHLR</name>
<dbReference type="SMART" id="SM00481">
    <property type="entry name" value="POLIIIAc"/>
    <property type="match status" value="1"/>
</dbReference>
<sequence>MAISEPRWSGLRGCWSGTCGGTRASGRCSRISGGCTPVGKADLHLHTRVSDGFATVEELLEWVEHATDLDVIAVTDHEDVRGGLRARELAARRSYRFDVIPGAEITTLQGHVLALFVERDLPSFRGVESTLAMIHDAGGIAIAPHPLSWLTRSVGRRTLDSLRERAEAGVQFDAIELANPSPAGVRTGAKAARLNAELWRLPATGSSDAHHLEHVGSGWTEFPGRTAAELRQAIADGTTRAAMRHPSAVPAGRLALGLAWGYTATPRKVVRMLGGRR</sequence>
<dbReference type="InterPro" id="IPR052018">
    <property type="entry name" value="PHP_domain"/>
</dbReference>
<proteinExistence type="predicted"/>
<dbReference type="Proteomes" id="UP000326331">
    <property type="component" value="Chromosome"/>
</dbReference>
<gene>
    <name evidence="2" type="ORF">Tbon_02385</name>
</gene>
<feature type="domain" description="Polymerase/histidinol phosphatase N-terminal" evidence="1">
    <location>
        <begin position="41"/>
        <end position="109"/>
    </location>
</feature>
<dbReference type="Pfam" id="PF13263">
    <property type="entry name" value="PHP_C"/>
    <property type="match status" value="1"/>
</dbReference>
<dbReference type="Gene3D" id="3.20.20.140">
    <property type="entry name" value="Metal-dependent hydrolases"/>
    <property type="match status" value="1"/>
</dbReference>
<evidence type="ECO:0000313" key="2">
    <source>
        <dbReference type="EMBL" id="QFG02190.1"/>
    </source>
</evidence>
<keyword evidence="3" id="KW-1185">Reference proteome</keyword>
<dbReference type="InterPro" id="IPR016195">
    <property type="entry name" value="Pol/histidinol_Pase-like"/>
</dbReference>
<dbReference type="EMBL" id="CP042829">
    <property type="protein sequence ID" value="QFG02190.1"/>
    <property type="molecule type" value="Genomic_DNA"/>
</dbReference>